<keyword evidence="4" id="KW-0804">Transcription</keyword>
<dbReference type="Pfam" id="PF02311">
    <property type="entry name" value="AraC_binding"/>
    <property type="match status" value="1"/>
</dbReference>
<dbReference type="PANTHER" id="PTHR46796">
    <property type="entry name" value="HTH-TYPE TRANSCRIPTIONAL ACTIVATOR RHAS-RELATED"/>
    <property type="match status" value="1"/>
</dbReference>
<keyword evidence="1" id="KW-0805">Transcription regulation</keyword>
<evidence type="ECO:0000256" key="1">
    <source>
        <dbReference type="ARBA" id="ARBA00023015"/>
    </source>
</evidence>
<sequence>MPAATRHDPGPCPVSAAPSFWRDDALPFLEGRSIRDGEHVCYDRHAHETFSIGVVTGGQSTYLNGRARHRVGTGWVVVMNPNEVHACNPLDERPWSYRMVYADAGWLARLQHGLGFSANQDFRPFSTLLSADPALFAELNGMYGTLIDPNAERLEKESAAVSFFTAMQQRLDPAPSPAREAEHRLARAAEYIDDNYTRSLKLADICAAAALSESYLIRAFKSRYGMTPHAYVVNRRVQYSRAQLRRGRPIAAIALEAGFSDQAHLQRVFKRMVAATPAQYQATAVRPAADTGRWRPASAPSRG</sequence>
<dbReference type="SMART" id="SM00342">
    <property type="entry name" value="HTH_ARAC"/>
    <property type="match status" value="1"/>
</dbReference>
<dbReference type="EMBL" id="CAJZAH010000001">
    <property type="protein sequence ID" value="CAG9168896.1"/>
    <property type="molecule type" value="Genomic_DNA"/>
</dbReference>
<reference evidence="6 7" key="1">
    <citation type="submission" date="2021-08" db="EMBL/GenBank/DDBJ databases">
        <authorList>
            <person name="Peeters C."/>
        </authorList>
    </citation>
    <scope>NUCLEOTIDE SEQUENCE [LARGE SCALE GENOMIC DNA]</scope>
    <source>
        <strain evidence="6 7">LMG 21510</strain>
    </source>
</reference>
<dbReference type="SUPFAM" id="SSF51215">
    <property type="entry name" value="Regulatory protein AraC"/>
    <property type="match status" value="1"/>
</dbReference>
<keyword evidence="2" id="KW-0238">DNA-binding</keyword>
<accession>A0ABM8WNA9</accession>
<dbReference type="RefSeq" id="WP_224040415.1">
    <property type="nucleotide sequence ID" value="NZ_CAJZAH010000001.1"/>
</dbReference>
<keyword evidence="7" id="KW-1185">Reference proteome</keyword>
<dbReference type="SUPFAM" id="SSF46689">
    <property type="entry name" value="Homeodomain-like"/>
    <property type="match status" value="2"/>
</dbReference>
<dbReference type="InterPro" id="IPR018060">
    <property type="entry name" value="HTH_AraC"/>
</dbReference>
<evidence type="ECO:0000256" key="4">
    <source>
        <dbReference type="ARBA" id="ARBA00023163"/>
    </source>
</evidence>
<dbReference type="PROSITE" id="PS00041">
    <property type="entry name" value="HTH_ARAC_FAMILY_1"/>
    <property type="match status" value="1"/>
</dbReference>
<dbReference type="Pfam" id="PF12833">
    <property type="entry name" value="HTH_18"/>
    <property type="match status" value="1"/>
</dbReference>
<feature type="domain" description="HTH araC/xylS-type" evidence="5">
    <location>
        <begin position="186"/>
        <end position="283"/>
    </location>
</feature>
<comment type="caution">
    <text evidence="6">The sequence shown here is derived from an EMBL/GenBank/DDBJ whole genome shotgun (WGS) entry which is preliminary data.</text>
</comment>
<dbReference type="Gene3D" id="1.10.10.60">
    <property type="entry name" value="Homeodomain-like"/>
    <property type="match status" value="2"/>
</dbReference>
<proteinExistence type="predicted"/>
<evidence type="ECO:0000256" key="2">
    <source>
        <dbReference type="ARBA" id="ARBA00023125"/>
    </source>
</evidence>
<dbReference type="InterPro" id="IPR037923">
    <property type="entry name" value="HTH-like"/>
</dbReference>
<name>A0ABM8WNA9_9BURK</name>
<dbReference type="Proteomes" id="UP000721236">
    <property type="component" value="Unassembled WGS sequence"/>
</dbReference>
<evidence type="ECO:0000256" key="3">
    <source>
        <dbReference type="ARBA" id="ARBA00023159"/>
    </source>
</evidence>
<organism evidence="6 7">
    <name type="scientific">Cupriavidus respiraculi</name>
    <dbReference type="NCBI Taxonomy" id="195930"/>
    <lineage>
        <taxon>Bacteria</taxon>
        <taxon>Pseudomonadati</taxon>
        <taxon>Pseudomonadota</taxon>
        <taxon>Betaproteobacteria</taxon>
        <taxon>Burkholderiales</taxon>
        <taxon>Burkholderiaceae</taxon>
        <taxon>Cupriavidus</taxon>
    </lineage>
</organism>
<dbReference type="PANTHER" id="PTHR46796:SF2">
    <property type="entry name" value="TRANSCRIPTIONAL REGULATORY PROTEIN"/>
    <property type="match status" value="1"/>
</dbReference>
<dbReference type="InterPro" id="IPR018062">
    <property type="entry name" value="HTH_AraC-typ_CS"/>
</dbReference>
<evidence type="ECO:0000313" key="6">
    <source>
        <dbReference type="EMBL" id="CAG9168896.1"/>
    </source>
</evidence>
<dbReference type="InterPro" id="IPR003313">
    <property type="entry name" value="AraC-bd"/>
</dbReference>
<dbReference type="InterPro" id="IPR050204">
    <property type="entry name" value="AraC_XylS_family_regulators"/>
</dbReference>
<evidence type="ECO:0000259" key="5">
    <source>
        <dbReference type="PROSITE" id="PS01124"/>
    </source>
</evidence>
<gene>
    <name evidence="6" type="primary">araC_1</name>
    <name evidence="6" type="ORF">LMG21510_01281</name>
</gene>
<evidence type="ECO:0000313" key="7">
    <source>
        <dbReference type="Proteomes" id="UP000721236"/>
    </source>
</evidence>
<keyword evidence="3" id="KW-0010">Activator</keyword>
<protein>
    <submittedName>
        <fullName evidence="6">Arabinose operon regulatory protein</fullName>
    </submittedName>
</protein>
<dbReference type="PROSITE" id="PS01124">
    <property type="entry name" value="HTH_ARAC_FAMILY_2"/>
    <property type="match status" value="1"/>
</dbReference>
<dbReference type="InterPro" id="IPR009057">
    <property type="entry name" value="Homeodomain-like_sf"/>
</dbReference>